<sequence length="80" mass="9071">MVVDVSRGHILVKLMDRTVTVHGEMFFPGGDKLGFVIYSDTIKSWDPPNQNLIVTPEEKQMIIDDIRRDFLSGGHSLEVE</sequence>
<dbReference type="OrthoDB" id="9102407at2"/>
<dbReference type="Pfam" id="PF15603">
    <property type="entry name" value="Imm74"/>
    <property type="match status" value="1"/>
</dbReference>
<evidence type="ECO:0000313" key="1">
    <source>
        <dbReference type="EMBL" id="VVE72753.1"/>
    </source>
</evidence>
<dbReference type="Proteomes" id="UP000414136">
    <property type="component" value="Unassembled WGS sequence"/>
</dbReference>
<dbReference type="InterPro" id="IPR028148">
    <property type="entry name" value="Imm74"/>
</dbReference>
<evidence type="ECO:0000313" key="2">
    <source>
        <dbReference type="Proteomes" id="UP000414136"/>
    </source>
</evidence>
<accession>A0A5E5AJP4</accession>
<dbReference type="RefSeq" id="WP_150627014.1">
    <property type="nucleotide sequence ID" value="NZ_CABPSQ010000010.1"/>
</dbReference>
<gene>
    <name evidence="1" type="ORF">PCA31118_04302</name>
</gene>
<proteinExistence type="predicted"/>
<dbReference type="EMBL" id="CABPSQ010000010">
    <property type="protein sequence ID" value="VVE72753.1"/>
    <property type="molecule type" value="Genomic_DNA"/>
</dbReference>
<organism evidence="1 2">
    <name type="scientific">Pandoraea captiosa</name>
    <dbReference type="NCBI Taxonomy" id="2508302"/>
    <lineage>
        <taxon>Bacteria</taxon>
        <taxon>Pseudomonadati</taxon>
        <taxon>Pseudomonadota</taxon>
        <taxon>Betaproteobacteria</taxon>
        <taxon>Burkholderiales</taxon>
        <taxon>Burkholderiaceae</taxon>
        <taxon>Pandoraea</taxon>
    </lineage>
</organism>
<name>A0A5E5AJP4_9BURK</name>
<keyword evidence="2" id="KW-1185">Reference proteome</keyword>
<dbReference type="AlphaFoldDB" id="A0A5E5AJP4"/>
<protein>
    <recommendedName>
        <fullName evidence="3">Immunity protein 74 of polymorphic toxin system</fullName>
    </recommendedName>
</protein>
<evidence type="ECO:0008006" key="3">
    <source>
        <dbReference type="Google" id="ProtNLM"/>
    </source>
</evidence>
<reference evidence="1 2" key="1">
    <citation type="submission" date="2019-08" db="EMBL/GenBank/DDBJ databases">
        <authorList>
            <person name="Peeters C."/>
        </authorList>
    </citation>
    <scope>NUCLEOTIDE SEQUENCE [LARGE SCALE GENOMIC DNA]</scope>
    <source>
        <strain evidence="1 2">LMG 31118</strain>
    </source>
</reference>